<accession>A0AAX4FT04</accession>
<dbReference type="InterPro" id="IPR015424">
    <property type="entry name" value="PyrdxlP-dep_Trfase"/>
</dbReference>
<proteinExistence type="predicted"/>
<evidence type="ECO:0000256" key="1">
    <source>
        <dbReference type="ARBA" id="ARBA00001933"/>
    </source>
</evidence>
<evidence type="ECO:0000313" key="5">
    <source>
        <dbReference type="Proteomes" id="UP001305652"/>
    </source>
</evidence>
<dbReference type="GO" id="GO:0004400">
    <property type="term" value="F:histidinol-phosphate transaminase activity"/>
    <property type="evidence" value="ECO:0007669"/>
    <property type="project" value="UniProtKB-EC"/>
</dbReference>
<gene>
    <name evidence="4" type="ORF">R6Y96_06765</name>
</gene>
<evidence type="ECO:0000313" key="4">
    <source>
        <dbReference type="EMBL" id="WOX57012.1"/>
    </source>
</evidence>
<dbReference type="CDD" id="cd00609">
    <property type="entry name" value="AAT_like"/>
    <property type="match status" value="1"/>
</dbReference>
<dbReference type="EC" id="2.6.1.9" evidence="4"/>
<sequence length="346" mass="38942">MQTTKYPQRVAIDMREYLPERAEHGGRVRWHRSRGMRDAVLDFSANMNPYPPDIPWIPDLSALKDYPDDRYEELKEVIARTFGRDAAEVAVGNGSVELIRAFCCAMLGPGDAACIEMPTFAEYGVAVRLAGGRCVTGDDSATVRFLCNPNNPTGTLFSHAEVFRVLDAVAGRGGYLFLDEAFIELADPRQSLVDLPHEKLFVLRSLTKSFAVPGIRFGYGFGSPELIDRIERVRLPWTVNTFAESFAIEAFRHYDRLEESRKRISEERAWLSERLEGLGLVCVPPSANYILVGIPLESGVLSERLLSRGILVRDCRSFGLPRHIRVAVRTREENRQLIEALEACLH</sequence>
<dbReference type="SUPFAM" id="SSF53383">
    <property type="entry name" value="PLP-dependent transferases"/>
    <property type="match status" value="1"/>
</dbReference>
<dbReference type="PANTHER" id="PTHR42885">
    <property type="entry name" value="HISTIDINOL-PHOSPHATE AMINOTRANSFERASE-RELATED"/>
    <property type="match status" value="1"/>
</dbReference>
<keyword evidence="4" id="KW-0808">Transferase</keyword>
<evidence type="ECO:0000256" key="2">
    <source>
        <dbReference type="ARBA" id="ARBA00022898"/>
    </source>
</evidence>
<dbReference type="InterPro" id="IPR015422">
    <property type="entry name" value="PyrdxlP-dep_Trfase_small"/>
</dbReference>
<dbReference type="KEGG" id="mrc:R6Y96_06765"/>
<dbReference type="PANTHER" id="PTHR42885:SF1">
    <property type="entry name" value="THREONINE-PHOSPHATE DECARBOXYLASE"/>
    <property type="match status" value="1"/>
</dbReference>
<dbReference type="RefSeq" id="WP_318620491.1">
    <property type="nucleotide sequence ID" value="NZ_CP137642.1"/>
</dbReference>
<dbReference type="Proteomes" id="UP001305652">
    <property type="component" value="Chromosome"/>
</dbReference>
<organism evidence="4 5">
    <name type="scientific">Methanoculleus receptaculi</name>
    <dbReference type="NCBI Taxonomy" id="394967"/>
    <lineage>
        <taxon>Archaea</taxon>
        <taxon>Methanobacteriati</taxon>
        <taxon>Methanobacteriota</taxon>
        <taxon>Stenosarchaea group</taxon>
        <taxon>Methanomicrobia</taxon>
        <taxon>Methanomicrobiales</taxon>
        <taxon>Methanomicrobiaceae</taxon>
        <taxon>Methanoculleus</taxon>
    </lineage>
</organism>
<dbReference type="InterPro" id="IPR004839">
    <property type="entry name" value="Aminotransferase_I/II_large"/>
</dbReference>
<evidence type="ECO:0000259" key="3">
    <source>
        <dbReference type="Pfam" id="PF00155"/>
    </source>
</evidence>
<dbReference type="InterPro" id="IPR015421">
    <property type="entry name" value="PyrdxlP-dep_Trfase_major"/>
</dbReference>
<protein>
    <submittedName>
        <fullName evidence="4">Histidinol-phosphate transaminase</fullName>
        <ecNumber evidence="4">2.6.1.9</ecNumber>
    </submittedName>
</protein>
<dbReference type="AlphaFoldDB" id="A0AAX4FT04"/>
<feature type="domain" description="Aminotransferase class I/classII large" evidence="3">
    <location>
        <begin position="61"/>
        <end position="341"/>
    </location>
</feature>
<dbReference type="Gene3D" id="3.40.640.10">
    <property type="entry name" value="Type I PLP-dependent aspartate aminotransferase-like (Major domain)"/>
    <property type="match status" value="1"/>
</dbReference>
<dbReference type="GO" id="GO:0030170">
    <property type="term" value="F:pyridoxal phosphate binding"/>
    <property type="evidence" value="ECO:0007669"/>
    <property type="project" value="InterPro"/>
</dbReference>
<dbReference type="Pfam" id="PF00155">
    <property type="entry name" value="Aminotran_1_2"/>
    <property type="match status" value="1"/>
</dbReference>
<comment type="cofactor">
    <cofactor evidence="1">
        <name>pyridoxal 5'-phosphate</name>
        <dbReference type="ChEBI" id="CHEBI:597326"/>
    </cofactor>
</comment>
<keyword evidence="4" id="KW-0032">Aminotransferase</keyword>
<name>A0AAX4FT04_9EURY</name>
<dbReference type="Gene3D" id="3.90.1150.10">
    <property type="entry name" value="Aspartate Aminotransferase, domain 1"/>
    <property type="match status" value="1"/>
</dbReference>
<dbReference type="EMBL" id="CP137642">
    <property type="protein sequence ID" value="WOX57012.1"/>
    <property type="molecule type" value="Genomic_DNA"/>
</dbReference>
<dbReference type="GeneID" id="85732844"/>
<keyword evidence="5" id="KW-1185">Reference proteome</keyword>
<reference evidence="4 5" key="1">
    <citation type="submission" date="2023-10" db="EMBL/GenBank/DDBJ databases">
        <title>The complete genome sequence of Methanoculleus receptaculi DSM 18860.</title>
        <authorList>
            <person name="Lai S.-J."/>
            <person name="You Y.-T."/>
            <person name="Chen S.-C."/>
        </authorList>
    </citation>
    <scope>NUCLEOTIDE SEQUENCE [LARGE SCALE GENOMIC DNA]</scope>
    <source>
        <strain evidence="4 5">DSM 18860</strain>
    </source>
</reference>
<keyword evidence="2" id="KW-0663">Pyridoxal phosphate</keyword>